<keyword evidence="2 4" id="KW-0863">Zinc-finger</keyword>
<dbReference type="Proteomes" id="UP000077266">
    <property type="component" value="Unassembled WGS sequence"/>
</dbReference>
<proteinExistence type="predicted"/>
<dbReference type="InterPro" id="IPR002893">
    <property type="entry name" value="Znf_MYND"/>
</dbReference>
<keyword evidence="7" id="KW-1185">Reference proteome</keyword>
<evidence type="ECO:0000256" key="3">
    <source>
        <dbReference type="ARBA" id="ARBA00022833"/>
    </source>
</evidence>
<dbReference type="AlphaFoldDB" id="A0A166MYJ2"/>
<organism evidence="6 7">
    <name type="scientific">Exidia glandulosa HHB12029</name>
    <dbReference type="NCBI Taxonomy" id="1314781"/>
    <lineage>
        <taxon>Eukaryota</taxon>
        <taxon>Fungi</taxon>
        <taxon>Dikarya</taxon>
        <taxon>Basidiomycota</taxon>
        <taxon>Agaricomycotina</taxon>
        <taxon>Agaricomycetes</taxon>
        <taxon>Auriculariales</taxon>
        <taxon>Exidiaceae</taxon>
        <taxon>Exidia</taxon>
    </lineage>
</organism>
<gene>
    <name evidence="6" type="ORF">EXIGLDRAFT_847424</name>
</gene>
<evidence type="ECO:0000259" key="5">
    <source>
        <dbReference type="PROSITE" id="PS50865"/>
    </source>
</evidence>
<keyword evidence="3" id="KW-0862">Zinc</keyword>
<reference evidence="6 7" key="1">
    <citation type="journal article" date="2016" name="Mol. Biol. Evol.">
        <title>Comparative Genomics of Early-Diverging Mushroom-Forming Fungi Provides Insights into the Origins of Lignocellulose Decay Capabilities.</title>
        <authorList>
            <person name="Nagy L.G."/>
            <person name="Riley R."/>
            <person name="Tritt A."/>
            <person name="Adam C."/>
            <person name="Daum C."/>
            <person name="Floudas D."/>
            <person name="Sun H."/>
            <person name="Yadav J.S."/>
            <person name="Pangilinan J."/>
            <person name="Larsson K.H."/>
            <person name="Matsuura K."/>
            <person name="Barry K."/>
            <person name="Labutti K."/>
            <person name="Kuo R."/>
            <person name="Ohm R.A."/>
            <person name="Bhattacharya S.S."/>
            <person name="Shirouzu T."/>
            <person name="Yoshinaga Y."/>
            <person name="Martin F.M."/>
            <person name="Grigoriev I.V."/>
            <person name="Hibbett D.S."/>
        </authorList>
    </citation>
    <scope>NUCLEOTIDE SEQUENCE [LARGE SCALE GENOMIC DNA]</scope>
    <source>
        <strain evidence="6 7">HHB12029</strain>
    </source>
</reference>
<sequence>MAPNFTTTILSLAAGLSDPLNPHVCVCCLAGIVPTTAPDESLLVTELRRNQHHFLNTAVSYIIANGSALRTDSVTVDRRAQLQLWVLQCMSSTRATEWRLRHQDMLDVLAVRGTYMDVEALCIIVGYCLAVVRRHPSQRFSRHLWPSRAEDVLPAGSLETMRSLCVLLERVDAPAIALFALDVHVTCDDELRIHRAAFIKATIVAIGYTAADIERRIHIARSSEGPYEAIPEYTMHRLDNLAKLLFEITVSFVPSISETYAVERMIPAINRALDVATKPSAIEDLACIGGTLHEAFRPSLALHPRIEDLGRFVHSREEDPYLSLHQILVYTILRRACAGPGCAATEREISRSLSMCGRCRIVRYCSQTCQKKHWRTSHKFTCNSVCMLFNATGISSSQFSVTFPVGEFTAACRAARFSEEDILTLARAFGLISVEVPNMRFLHGTAEAWEAIWLRQFFATEDVNEEPEMSGVV</sequence>
<name>A0A166MYJ2_EXIGL</name>
<evidence type="ECO:0000256" key="1">
    <source>
        <dbReference type="ARBA" id="ARBA00022723"/>
    </source>
</evidence>
<dbReference type="Gene3D" id="6.10.140.2220">
    <property type="match status" value="1"/>
</dbReference>
<dbReference type="InParanoid" id="A0A166MYJ2"/>
<feature type="domain" description="MYND-type" evidence="5">
    <location>
        <begin position="342"/>
        <end position="382"/>
    </location>
</feature>
<keyword evidence="1" id="KW-0479">Metal-binding</keyword>
<dbReference type="PROSITE" id="PS50865">
    <property type="entry name" value="ZF_MYND_2"/>
    <property type="match status" value="1"/>
</dbReference>
<evidence type="ECO:0000313" key="6">
    <source>
        <dbReference type="EMBL" id="KZV78552.1"/>
    </source>
</evidence>
<evidence type="ECO:0000256" key="2">
    <source>
        <dbReference type="ARBA" id="ARBA00022771"/>
    </source>
</evidence>
<dbReference type="SUPFAM" id="SSF144232">
    <property type="entry name" value="HIT/MYND zinc finger-like"/>
    <property type="match status" value="1"/>
</dbReference>
<dbReference type="OrthoDB" id="9922773at2759"/>
<dbReference type="Pfam" id="PF01753">
    <property type="entry name" value="zf-MYND"/>
    <property type="match status" value="1"/>
</dbReference>
<protein>
    <recommendedName>
        <fullName evidence="5">MYND-type domain-containing protein</fullName>
    </recommendedName>
</protein>
<dbReference type="EMBL" id="KV426847">
    <property type="protein sequence ID" value="KZV78552.1"/>
    <property type="molecule type" value="Genomic_DNA"/>
</dbReference>
<evidence type="ECO:0000256" key="4">
    <source>
        <dbReference type="PROSITE-ProRule" id="PRU00134"/>
    </source>
</evidence>
<evidence type="ECO:0000313" key="7">
    <source>
        <dbReference type="Proteomes" id="UP000077266"/>
    </source>
</evidence>
<accession>A0A166MYJ2</accession>
<dbReference type="GO" id="GO:0008270">
    <property type="term" value="F:zinc ion binding"/>
    <property type="evidence" value="ECO:0007669"/>
    <property type="project" value="UniProtKB-KW"/>
</dbReference>